<name>A0A5S4VUE3_9FIRM</name>
<dbReference type="SUPFAM" id="SSF51161">
    <property type="entry name" value="Trimeric LpxA-like enzymes"/>
    <property type="match status" value="1"/>
</dbReference>
<dbReference type="EMBL" id="VSTF01000002">
    <property type="protein sequence ID" value="TYL61158.1"/>
    <property type="molecule type" value="Genomic_DNA"/>
</dbReference>
<reference evidence="1 2" key="2">
    <citation type="submission" date="2019-09" db="EMBL/GenBank/DDBJ databases">
        <title>Strain-level analysis of Eubacterium rectale using genomes from metagenomes.</title>
        <authorList>
            <person name="Karcher N."/>
            <person name="Segata N."/>
        </authorList>
    </citation>
    <scope>NUCLEOTIDE SEQUENCE [LARGE SCALE GENOMIC DNA]</scope>
    <source>
        <strain evidence="1 2">T3WBe13</strain>
    </source>
</reference>
<dbReference type="Gene3D" id="2.160.10.10">
    <property type="entry name" value="Hexapeptide repeat proteins"/>
    <property type="match status" value="1"/>
</dbReference>
<organism evidence="1 2">
    <name type="scientific">Agathobacter rectalis</name>
    <dbReference type="NCBI Taxonomy" id="39491"/>
    <lineage>
        <taxon>Bacteria</taxon>
        <taxon>Bacillati</taxon>
        <taxon>Bacillota</taxon>
        <taxon>Clostridia</taxon>
        <taxon>Lachnospirales</taxon>
        <taxon>Lachnospiraceae</taxon>
        <taxon>Agathobacter</taxon>
    </lineage>
</organism>
<dbReference type="PANTHER" id="PTHR23416:SF78">
    <property type="entry name" value="LIPOPOLYSACCHARIDE BIOSYNTHESIS O-ACETYL TRANSFERASE WBBJ-RELATED"/>
    <property type="match status" value="1"/>
</dbReference>
<evidence type="ECO:0000313" key="1">
    <source>
        <dbReference type="EMBL" id="TYL61158.1"/>
    </source>
</evidence>
<dbReference type="AlphaFoldDB" id="A0A5S4VUE3"/>
<comment type="caution">
    <text evidence="1">The sequence shown here is derived from an EMBL/GenBank/DDBJ whole genome shotgun (WGS) entry which is preliminary data.</text>
</comment>
<dbReference type="InterPro" id="IPR001451">
    <property type="entry name" value="Hexapep"/>
</dbReference>
<dbReference type="Pfam" id="PF14602">
    <property type="entry name" value="Hexapep_2"/>
    <property type="match status" value="1"/>
</dbReference>
<sequence length="76" mass="8062">MYRYYICHKPIVNNGVTGELTARPVIIEDHVWCGANVTITKGVHIGSGAVIGANAVVVNDIEAHAIVAGVPAKRIK</sequence>
<dbReference type="Proteomes" id="UP000324327">
    <property type="component" value="Unassembled WGS sequence"/>
</dbReference>
<accession>A0A5S4VUE3</accession>
<protein>
    <recommendedName>
        <fullName evidence="3">Acyltransferase</fullName>
    </recommendedName>
</protein>
<dbReference type="InterPro" id="IPR051159">
    <property type="entry name" value="Hexapeptide_acetyltransf"/>
</dbReference>
<proteinExistence type="predicted"/>
<evidence type="ECO:0000313" key="2">
    <source>
        <dbReference type="Proteomes" id="UP000324327"/>
    </source>
</evidence>
<dbReference type="PANTHER" id="PTHR23416">
    <property type="entry name" value="SIALIC ACID SYNTHASE-RELATED"/>
    <property type="match status" value="1"/>
</dbReference>
<dbReference type="InterPro" id="IPR011004">
    <property type="entry name" value="Trimer_LpxA-like_sf"/>
</dbReference>
<gene>
    <name evidence="1" type="ORF">FYL31_02435</name>
</gene>
<evidence type="ECO:0008006" key="3">
    <source>
        <dbReference type="Google" id="ProtNLM"/>
    </source>
</evidence>
<reference evidence="1 2" key="1">
    <citation type="submission" date="2019-08" db="EMBL/GenBank/DDBJ databases">
        <authorList>
            <person name="Duncan S."/>
            <person name="Walker A."/>
        </authorList>
    </citation>
    <scope>NUCLEOTIDE SEQUENCE [LARGE SCALE GENOMIC DNA]</scope>
    <source>
        <strain evidence="1 2">T3WBe13</strain>
    </source>
</reference>